<proteinExistence type="predicted"/>
<comment type="caution">
    <text evidence="1">The sequence shown here is derived from an EMBL/GenBank/DDBJ whole genome shotgun (WGS) entry which is preliminary data.</text>
</comment>
<organism evidence="1 2">
    <name type="scientific">Mycena albidolilacea</name>
    <dbReference type="NCBI Taxonomy" id="1033008"/>
    <lineage>
        <taxon>Eukaryota</taxon>
        <taxon>Fungi</taxon>
        <taxon>Dikarya</taxon>
        <taxon>Basidiomycota</taxon>
        <taxon>Agaricomycotina</taxon>
        <taxon>Agaricomycetes</taxon>
        <taxon>Agaricomycetidae</taxon>
        <taxon>Agaricales</taxon>
        <taxon>Marasmiineae</taxon>
        <taxon>Mycenaceae</taxon>
        <taxon>Mycena</taxon>
    </lineage>
</organism>
<protein>
    <submittedName>
        <fullName evidence="1">Uncharacterized protein</fullName>
    </submittedName>
</protein>
<keyword evidence="2" id="KW-1185">Reference proteome</keyword>
<dbReference type="EMBL" id="JARIHO010000015">
    <property type="protein sequence ID" value="KAJ7350011.1"/>
    <property type="molecule type" value="Genomic_DNA"/>
</dbReference>
<dbReference type="Proteomes" id="UP001218218">
    <property type="component" value="Unassembled WGS sequence"/>
</dbReference>
<accession>A0AAD7A5U1</accession>
<dbReference type="AlphaFoldDB" id="A0AAD7A5U1"/>
<reference evidence="1" key="1">
    <citation type="submission" date="2023-03" db="EMBL/GenBank/DDBJ databases">
        <title>Massive genome expansion in bonnet fungi (Mycena s.s.) driven by repeated elements and novel gene families across ecological guilds.</title>
        <authorList>
            <consortium name="Lawrence Berkeley National Laboratory"/>
            <person name="Harder C.B."/>
            <person name="Miyauchi S."/>
            <person name="Viragh M."/>
            <person name="Kuo A."/>
            <person name="Thoen E."/>
            <person name="Andreopoulos B."/>
            <person name="Lu D."/>
            <person name="Skrede I."/>
            <person name="Drula E."/>
            <person name="Henrissat B."/>
            <person name="Morin E."/>
            <person name="Kohler A."/>
            <person name="Barry K."/>
            <person name="LaButti K."/>
            <person name="Morin E."/>
            <person name="Salamov A."/>
            <person name="Lipzen A."/>
            <person name="Mereny Z."/>
            <person name="Hegedus B."/>
            <person name="Baldrian P."/>
            <person name="Stursova M."/>
            <person name="Weitz H."/>
            <person name="Taylor A."/>
            <person name="Grigoriev I.V."/>
            <person name="Nagy L.G."/>
            <person name="Martin F."/>
            <person name="Kauserud H."/>
        </authorList>
    </citation>
    <scope>NUCLEOTIDE SEQUENCE</scope>
    <source>
        <strain evidence="1">CBHHK002</strain>
    </source>
</reference>
<evidence type="ECO:0000313" key="1">
    <source>
        <dbReference type="EMBL" id="KAJ7350011.1"/>
    </source>
</evidence>
<evidence type="ECO:0000313" key="2">
    <source>
        <dbReference type="Proteomes" id="UP001218218"/>
    </source>
</evidence>
<sequence length="136" mass="15132">MSPIGTVVPEVLVSPTISTVIQFRTIDWGMEDPRPHVSIPAPIGAVKRETSAWCFTSSSKRTRLAPPRSFQSRPPRFAKIEDIESTRSRRFACKSDDVLSFELACSGIPGEGECSVEWWQKQGSDPVVYLTQHPTV</sequence>
<gene>
    <name evidence="1" type="ORF">DFH08DRAFT_696414</name>
</gene>
<name>A0AAD7A5U1_9AGAR</name>